<evidence type="ECO:0000313" key="3">
    <source>
        <dbReference type="Proteomes" id="UP000321291"/>
    </source>
</evidence>
<keyword evidence="1" id="KW-1133">Transmembrane helix</keyword>
<reference evidence="2 3" key="1">
    <citation type="journal article" date="2017" name="Int. J. Syst. Evol. Microbiol.">
        <title>Arachidicoccus ginsenosidivorans sp. nov., with ginsenoside-converting activity isolated from ginseng cultivating soil.</title>
        <authorList>
            <person name="Siddiqi M.Z."/>
            <person name="Aslam Z."/>
            <person name="Im W.T."/>
        </authorList>
    </citation>
    <scope>NUCLEOTIDE SEQUENCE [LARGE SCALE GENOMIC DNA]</scope>
    <source>
        <strain evidence="2 3">Gsoil 809</strain>
    </source>
</reference>
<organism evidence="2 3">
    <name type="scientific">Arachidicoccus ginsenosidivorans</name>
    <dbReference type="NCBI Taxonomy" id="496057"/>
    <lineage>
        <taxon>Bacteria</taxon>
        <taxon>Pseudomonadati</taxon>
        <taxon>Bacteroidota</taxon>
        <taxon>Chitinophagia</taxon>
        <taxon>Chitinophagales</taxon>
        <taxon>Chitinophagaceae</taxon>
        <taxon>Arachidicoccus</taxon>
    </lineage>
</organism>
<dbReference type="Proteomes" id="UP000321291">
    <property type="component" value="Chromosome"/>
</dbReference>
<dbReference type="AlphaFoldDB" id="A0A5B8VGF0"/>
<dbReference type="RefSeq" id="WP_146779613.1">
    <property type="nucleotide sequence ID" value="NZ_CP042434.1"/>
</dbReference>
<dbReference type="EMBL" id="CP042434">
    <property type="protein sequence ID" value="QEC70349.1"/>
    <property type="molecule type" value="Genomic_DNA"/>
</dbReference>
<sequence>MVDFEDYEALEHLIFDAEIQSRKNGHLPKDFWLAEKILASDKVINLGERHRLLATFQSPVAGQKVALNERYLANHLGSKFASYEPEFVEKWSRDQWEAFICELPAGGLDPDFSKLNSGNLTPLIYLFEKTELPFLTEPEKTTVIFEQLSSQQACYLSAFNKVQIPEDNKQSDRLSLTPSDSNQQPQEVNLFDYEPNEEEHFLQISLDEDMQIEKSKADHLLIIKRIRIAMKKYPENPYFKNLLYAAYRYADEAYAAEKVAVENYKDFPDSIHFTLIYLAELEAHGSSARLKRFFKKGYLWEDHFGKEQMITGKNFFWYYQLVAGFFALQLDFASFWHLYHFLTKYPGYKQFTDTRAWLPFQFLIAFGLAQKLDKSSKHEISLRLDKLFAGPHKID</sequence>
<keyword evidence="3" id="KW-1185">Reference proteome</keyword>
<gene>
    <name evidence="2" type="ORF">FSB73_00095</name>
</gene>
<proteinExistence type="predicted"/>
<protein>
    <submittedName>
        <fullName evidence="2">Uncharacterized protein</fullName>
    </submittedName>
</protein>
<keyword evidence="1" id="KW-0812">Transmembrane</keyword>
<dbReference type="KEGG" id="agi:FSB73_00095"/>
<evidence type="ECO:0000256" key="1">
    <source>
        <dbReference type="SAM" id="Phobius"/>
    </source>
</evidence>
<accession>A0A5B8VGF0</accession>
<keyword evidence="1" id="KW-0472">Membrane</keyword>
<feature type="transmembrane region" description="Helical" evidence="1">
    <location>
        <begin position="316"/>
        <end position="336"/>
    </location>
</feature>
<evidence type="ECO:0000313" key="2">
    <source>
        <dbReference type="EMBL" id="QEC70349.1"/>
    </source>
</evidence>
<name>A0A5B8VGF0_9BACT</name>